<feature type="coiled-coil region" evidence="1">
    <location>
        <begin position="380"/>
        <end position="414"/>
    </location>
</feature>
<gene>
    <name evidence="3" type="ORF">SO802_024423</name>
</gene>
<dbReference type="InterPro" id="IPR004252">
    <property type="entry name" value="Probable_transposase_24"/>
</dbReference>
<comment type="caution">
    <text evidence="3">The sequence shown here is derived from an EMBL/GenBank/DDBJ whole genome shotgun (WGS) entry which is preliminary data.</text>
</comment>
<feature type="region of interest" description="Disordered" evidence="2">
    <location>
        <begin position="1"/>
        <end position="93"/>
    </location>
</feature>
<dbReference type="PANTHER" id="PTHR33144">
    <property type="entry name" value="OS10G0409366 PROTEIN-RELATED"/>
    <property type="match status" value="1"/>
</dbReference>
<sequence>MAKRKRPLPLVYVGEGSSHGRQMVEAQVEEAHGQQRVEAEDEQAHGRQRVEAQDEEAHISQEARPVASDDDETQPPDDYQQSPAAEENRLKRRGPTALSEIWALDGSWKIQLPLNDQGQPIGPDGKTFVWWLGTFFQNGWLCPLVPAAWPKVPEKFKLDCWTEIEKRYLIDPDIVQPPDQMGWAMHILGVLRRNRRTKLKKKHVKVGVTKEQLLIKTPATVMEDQWREMVNYWFHEKTVTLSDKNKGSRGQQKEIATSGAQSFAQISDDMAKANGAPVERADVYLKVYRRRDGTGVTPRAQENITRLEELLRQPSMRLRGEPGSGVLWAKNDAYAQVFGPERAGRVRGVGLGITPSGRSATNASQFTSTPLLPSRTTQRISELENHSSRVTEQLAQIQEQLSQSEARHQEQLSLIEAKHQEQLAQSEAKHQEQLSSIDARHQQQMTEMMTRVNAMFAQISDGVGSFSMSQEFAFLHEVYVLSSWSSWCGQGRKTVKFEGV</sequence>
<dbReference type="EMBL" id="JAZDWU010000008">
    <property type="protein sequence ID" value="KAK9994720.1"/>
    <property type="molecule type" value="Genomic_DNA"/>
</dbReference>
<dbReference type="AlphaFoldDB" id="A0AAW2CCI3"/>
<keyword evidence="1" id="KW-0175">Coiled coil</keyword>
<evidence type="ECO:0000313" key="4">
    <source>
        <dbReference type="Proteomes" id="UP001459277"/>
    </source>
</evidence>
<dbReference type="Pfam" id="PF03004">
    <property type="entry name" value="Transposase_24"/>
    <property type="match status" value="1"/>
</dbReference>
<protein>
    <recommendedName>
        <fullName evidence="5">Transposase</fullName>
    </recommendedName>
</protein>
<evidence type="ECO:0000256" key="2">
    <source>
        <dbReference type="SAM" id="MobiDB-lite"/>
    </source>
</evidence>
<evidence type="ECO:0000313" key="3">
    <source>
        <dbReference type="EMBL" id="KAK9994720.1"/>
    </source>
</evidence>
<dbReference type="PANTHER" id="PTHR33144:SF25">
    <property type="entry name" value="DUF4216 DOMAIN-CONTAINING PROTEIN"/>
    <property type="match status" value="1"/>
</dbReference>
<name>A0AAW2CCI3_9ROSI</name>
<feature type="compositionally biased region" description="Basic and acidic residues" evidence="2">
    <location>
        <begin position="29"/>
        <end position="61"/>
    </location>
</feature>
<organism evidence="3 4">
    <name type="scientific">Lithocarpus litseifolius</name>
    <dbReference type="NCBI Taxonomy" id="425828"/>
    <lineage>
        <taxon>Eukaryota</taxon>
        <taxon>Viridiplantae</taxon>
        <taxon>Streptophyta</taxon>
        <taxon>Embryophyta</taxon>
        <taxon>Tracheophyta</taxon>
        <taxon>Spermatophyta</taxon>
        <taxon>Magnoliopsida</taxon>
        <taxon>eudicotyledons</taxon>
        <taxon>Gunneridae</taxon>
        <taxon>Pentapetalae</taxon>
        <taxon>rosids</taxon>
        <taxon>fabids</taxon>
        <taxon>Fagales</taxon>
        <taxon>Fagaceae</taxon>
        <taxon>Lithocarpus</taxon>
    </lineage>
</organism>
<reference evidence="3 4" key="1">
    <citation type="submission" date="2024-01" db="EMBL/GenBank/DDBJ databases">
        <title>A telomere-to-telomere, gap-free genome of sweet tea (Lithocarpus litseifolius).</title>
        <authorList>
            <person name="Zhou J."/>
        </authorList>
    </citation>
    <scope>NUCLEOTIDE SEQUENCE [LARGE SCALE GENOMIC DNA]</scope>
    <source>
        <strain evidence="3">Zhou-2022a</strain>
        <tissue evidence="3">Leaf</tissue>
    </source>
</reference>
<keyword evidence="4" id="KW-1185">Reference proteome</keyword>
<evidence type="ECO:0000256" key="1">
    <source>
        <dbReference type="SAM" id="Coils"/>
    </source>
</evidence>
<proteinExistence type="predicted"/>
<accession>A0AAW2CCI3</accession>
<evidence type="ECO:0008006" key="5">
    <source>
        <dbReference type="Google" id="ProtNLM"/>
    </source>
</evidence>
<dbReference type="Proteomes" id="UP001459277">
    <property type="component" value="Unassembled WGS sequence"/>
</dbReference>